<dbReference type="Proteomes" id="UP000323594">
    <property type="component" value="Chromosome"/>
</dbReference>
<dbReference type="RefSeq" id="WP_148879203.1">
    <property type="nucleotide sequence ID" value="NZ_CP042813.1"/>
</dbReference>
<dbReference type="PROSITE" id="PS51704">
    <property type="entry name" value="GP_PDE"/>
    <property type="match status" value="1"/>
</dbReference>
<feature type="domain" description="GP-PDE" evidence="8">
    <location>
        <begin position="26"/>
        <end position="351"/>
    </location>
</feature>
<keyword evidence="4" id="KW-0319">Glycerol metabolism</keyword>
<evidence type="ECO:0000259" key="8">
    <source>
        <dbReference type="PROSITE" id="PS51704"/>
    </source>
</evidence>
<dbReference type="EC" id="3.1.4.46" evidence="2"/>
<dbReference type="GO" id="GO:0042597">
    <property type="term" value="C:periplasmic space"/>
    <property type="evidence" value="ECO:0007669"/>
    <property type="project" value="TreeGrafter"/>
</dbReference>
<dbReference type="NCBIfam" id="NF008354">
    <property type="entry name" value="PRK11143.1"/>
    <property type="match status" value="1"/>
</dbReference>
<evidence type="ECO:0000256" key="3">
    <source>
        <dbReference type="ARBA" id="ARBA00022729"/>
    </source>
</evidence>
<dbReference type="GO" id="GO:0008889">
    <property type="term" value="F:glycerophosphodiester phosphodiesterase activity"/>
    <property type="evidence" value="ECO:0007669"/>
    <property type="project" value="UniProtKB-EC"/>
</dbReference>
<accession>A0AAE6IW36</accession>
<dbReference type="CDD" id="cd08600">
    <property type="entry name" value="GDPD_EcGlpQ_like"/>
    <property type="match status" value="1"/>
</dbReference>
<evidence type="ECO:0000256" key="4">
    <source>
        <dbReference type="ARBA" id="ARBA00022798"/>
    </source>
</evidence>
<comment type="catalytic activity">
    <reaction evidence="6">
        <text>a sn-glycero-3-phosphodiester + H2O = an alcohol + sn-glycerol 3-phosphate + H(+)</text>
        <dbReference type="Rhea" id="RHEA:12969"/>
        <dbReference type="ChEBI" id="CHEBI:15377"/>
        <dbReference type="ChEBI" id="CHEBI:15378"/>
        <dbReference type="ChEBI" id="CHEBI:30879"/>
        <dbReference type="ChEBI" id="CHEBI:57597"/>
        <dbReference type="ChEBI" id="CHEBI:83408"/>
        <dbReference type="EC" id="3.1.4.46"/>
    </reaction>
</comment>
<dbReference type="InterPro" id="IPR030395">
    <property type="entry name" value="GP_PDE_dom"/>
</dbReference>
<evidence type="ECO:0000256" key="1">
    <source>
        <dbReference type="ARBA" id="ARBA00007277"/>
    </source>
</evidence>
<feature type="chain" id="PRO_5041911761" description="glycerophosphodiester phosphodiesterase" evidence="7">
    <location>
        <begin position="21"/>
        <end position="357"/>
    </location>
</feature>
<gene>
    <name evidence="9" type="primary">glpQ</name>
    <name evidence="9" type="ORF">FUT82_14185</name>
</gene>
<feature type="signal peptide" evidence="7">
    <location>
        <begin position="1"/>
        <end position="20"/>
    </location>
</feature>
<organism evidence="9 10">
    <name type="scientific">Treponema phagedenis</name>
    <dbReference type="NCBI Taxonomy" id="162"/>
    <lineage>
        <taxon>Bacteria</taxon>
        <taxon>Pseudomonadati</taxon>
        <taxon>Spirochaetota</taxon>
        <taxon>Spirochaetia</taxon>
        <taxon>Spirochaetales</taxon>
        <taxon>Treponemataceae</taxon>
        <taxon>Treponema</taxon>
    </lineage>
</organism>
<sequence>MYKRFVIVMAFLAATAAMFAGGGKEKIVIAHRGASGYLPEHTLESKTLAFAQGADYLGQDLAMSKDNQLIVIHDHYLDNLTDVAKKFPTRARADGRYYVIDFTLDELRQLNVTEVFQEKDGIQKAVYPDRFPLWHSTFKLHTFEEEIEFIQGLEKSTGKKIGIYPQLKAPWFHHKEGKDISVAALTVLKKYGYTKETDPVYLQTFDYNELKRIKTELLPQFGMDLKLILLLSLTEWEKTQEKDSAGNWVNYDYDWMFRAGAMQEIKKYADGVGPWIYMLIDDVHSSADAVKLSPLVDDIRDAKLECHVYTIRKEEVPNYMKDVNDLLKVLFKKAKITGVFTDFPDIGVKFLGKKARF</sequence>
<evidence type="ECO:0000256" key="7">
    <source>
        <dbReference type="SAM" id="SignalP"/>
    </source>
</evidence>
<dbReference type="Pfam" id="PF03009">
    <property type="entry name" value="GDPD"/>
    <property type="match status" value="1"/>
</dbReference>
<dbReference type="PANTHER" id="PTHR43620:SF7">
    <property type="entry name" value="GLYCEROPHOSPHODIESTER PHOSPHODIESTERASE GDPD5-RELATED"/>
    <property type="match status" value="1"/>
</dbReference>
<reference evidence="9 10" key="1">
    <citation type="submission" date="2019-08" db="EMBL/GenBank/DDBJ databases">
        <authorList>
            <person name="Kuhnert P."/>
        </authorList>
    </citation>
    <scope>NUCLEOTIDE SEQUENCE [LARGE SCALE GENOMIC DNA]</scope>
    <source>
        <strain evidence="9 10">B36.5</strain>
    </source>
</reference>
<comment type="similarity">
    <text evidence="1">Belongs to the glycerophosphoryl diester phosphodiesterase family.</text>
</comment>
<evidence type="ECO:0000313" key="9">
    <source>
        <dbReference type="EMBL" id="QEJ99025.1"/>
    </source>
</evidence>
<dbReference type="GO" id="GO:0006629">
    <property type="term" value="P:lipid metabolic process"/>
    <property type="evidence" value="ECO:0007669"/>
    <property type="project" value="InterPro"/>
</dbReference>
<dbReference type="PANTHER" id="PTHR43620">
    <property type="entry name" value="GLYCEROPHOSPHORYL DIESTER PHOSPHODIESTERASE"/>
    <property type="match status" value="1"/>
</dbReference>
<proteinExistence type="inferred from homology"/>
<evidence type="ECO:0000256" key="6">
    <source>
        <dbReference type="ARBA" id="ARBA00047512"/>
    </source>
</evidence>
<evidence type="ECO:0000313" key="10">
    <source>
        <dbReference type="Proteomes" id="UP000323594"/>
    </source>
</evidence>
<evidence type="ECO:0000256" key="2">
    <source>
        <dbReference type="ARBA" id="ARBA00012247"/>
    </source>
</evidence>
<protein>
    <recommendedName>
        <fullName evidence="2">glycerophosphodiester phosphodiesterase</fullName>
        <ecNumber evidence="2">3.1.4.46</ecNumber>
    </recommendedName>
</protein>
<dbReference type="GO" id="GO:0006071">
    <property type="term" value="P:glycerol metabolic process"/>
    <property type="evidence" value="ECO:0007669"/>
    <property type="project" value="UniProtKB-KW"/>
</dbReference>
<dbReference type="AlphaFoldDB" id="A0AAE6IW36"/>
<name>A0AAE6IW36_TREPH</name>
<evidence type="ECO:0000256" key="5">
    <source>
        <dbReference type="ARBA" id="ARBA00022801"/>
    </source>
</evidence>
<dbReference type="Gene3D" id="3.20.20.190">
    <property type="entry name" value="Phosphatidylinositol (PI) phosphodiesterase"/>
    <property type="match status" value="1"/>
</dbReference>
<dbReference type="InterPro" id="IPR017946">
    <property type="entry name" value="PLC-like_Pdiesterase_TIM-brl"/>
</dbReference>
<dbReference type="EMBL" id="CP042817">
    <property type="protein sequence ID" value="QEJ99025.1"/>
    <property type="molecule type" value="Genomic_DNA"/>
</dbReference>
<dbReference type="FunFam" id="3.20.20.190:FF:000009">
    <property type="entry name" value="Glycerophosphodiester phosphodiesterase, periplasmic"/>
    <property type="match status" value="1"/>
</dbReference>
<dbReference type="SUPFAM" id="SSF51695">
    <property type="entry name" value="PLC-like phosphodiesterases"/>
    <property type="match status" value="1"/>
</dbReference>
<keyword evidence="5 9" id="KW-0378">Hydrolase</keyword>
<keyword evidence="3 7" id="KW-0732">Signal</keyword>